<dbReference type="Proteomes" id="UP000240322">
    <property type="component" value="Unassembled WGS sequence"/>
</dbReference>
<gene>
    <name evidence="1" type="ORF">B9Q03_10165</name>
</gene>
<proteinExistence type="predicted"/>
<comment type="caution">
    <text evidence="1">The sequence shown here is derived from an EMBL/GenBank/DDBJ whole genome shotgun (WGS) entry which is preliminary data.</text>
</comment>
<accession>A0A2R6AMV1</accession>
<sequence>MNEMKITVQIKGASYQARRLTVLSQKAHYSFPRQGVQEAHFSLEGEYAELEYVEDGVKKAVLIPINSLRHVYYERSDEV</sequence>
<protein>
    <submittedName>
        <fullName evidence="1">Uncharacterized protein</fullName>
    </submittedName>
</protein>
<reference evidence="1 2" key="1">
    <citation type="submission" date="2017-04" db="EMBL/GenBank/DDBJ databases">
        <title>Novel microbial lineages endemic to geothermal iron-oxide mats fill important gaps in the evolutionary history of Archaea.</title>
        <authorList>
            <person name="Jay Z.J."/>
            <person name="Beam J.P."/>
            <person name="Dlakic M."/>
            <person name="Rusch D.B."/>
            <person name="Kozubal M.A."/>
            <person name="Inskeep W.P."/>
        </authorList>
    </citation>
    <scope>NUCLEOTIDE SEQUENCE [LARGE SCALE GENOMIC DNA]</scope>
    <source>
        <strain evidence="1">OSP_D</strain>
    </source>
</reference>
<organism evidence="1 2">
    <name type="scientific">Candidatus Marsarchaeota G2 archaeon OSP_D</name>
    <dbReference type="NCBI Taxonomy" id="1978157"/>
    <lineage>
        <taxon>Archaea</taxon>
        <taxon>Candidatus Marsarchaeota</taxon>
        <taxon>Candidatus Marsarchaeota group 2</taxon>
    </lineage>
</organism>
<dbReference type="EMBL" id="NEXE01000149">
    <property type="protein sequence ID" value="PSN87707.1"/>
    <property type="molecule type" value="Genomic_DNA"/>
</dbReference>
<name>A0A2R6AMV1_9ARCH</name>
<dbReference type="AlphaFoldDB" id="A0A2R6AMV1"/>
<evidence type="ECO:0000313" key="2">
    <source>
        <dbReference type="Proteomes" id="UP000240322"/>
    </source>
</evidence>
<evidence type="ECO:0000313" key="1">
    <source>
        <dbReference type="EMBL" id="PSN87707.1"/>
    </source>
</evidence>